<name>A0A0G1UB38_9BACT</name>
<gene>
    <name evidence="2" type="ORF">UY22_C0044G0005</name>
</gene>
<dbReference type="Proteomes" id="UP000034877">
    <property type="component" value="Unassembled WGS sequence"/>
</dbReference>
<evidence type="ECO:0000256" key="1">
    <source>
        <dbReference type="SAM" id="Coils"/>
    </source>
</evidence>
<evidence type="ECO:0000313" key="3">
    <source>
        <dbReference type="Proteomes" id="UP000034877"/>
    </source>
</evidence>
<sequence length="230" mass="24691">MAQPDNPNFPASLKYLDTGIPHIPNLPSAKEVIQNTPAPLLLLASTALVTSISSTNPQETAVIRSGITLPLTDRELLLGTIFGIVAGATEVIQSLSVKNLPQILGNVAIGFLFGAAAGNMVTDLNSNAAEAIKDHLTVPTMILTGYAWYRTKIGNKEERAIKRQLNEQKQLHKQLQAAADQYVNSKLTGDRSGENEAKNAITELAGGREEAKPYIAKLDQQAKQLAAQSR</sequence>
<evidence type="ECO:0000313" key="2">
    <source>
        <dbReference type="EMBL" id="KKU91334.1"/>
    </source>
</evidence>
<protein>
    <submittedName>
        <fullName evidence="2">Uncharacterized protein</fullName>
    </submittedName>
</protein>
<organism evidence="2 3">
    <name type="scientific">Candidatus Amesbacteria bacterium GW2011_GWC1_48_10</name>
    <dbReference type="NCBI Taxonomy" id="1618365"/>
    <lineage>
        <taxon>Bacteria</taxon>
        <taxon>Candidatus Amesiibacteriota</taxon>
    </lineage>
</organism>
<feature type="coiled-coil region" evidence="1">
    <location>
        <begin position="158"/>
        <end position="185"/>
    </location>
</feature>
<keyword evidence="1" id="KW-0175">Coiled coil</keyword>
<accession>A0A0G1UB38</accession>
<comment type="caution">
    <text evidence="2">The sequence shown here is derived from an EMBL/GenBank/DDBJ whole genome shotgun (WGS) entry which is preliminary data.</text>
</comment>
<dbReference type="AlphaFoldDB" id="A0A0G1UB38"/>
<reference evidence="2 3" key="1">
    <citation type="journal article" date="2015" name="Nature">
        <title>rRNA introns, odd ribosomes, and small enigmatic genomes across a large radiation of phyla.</title>
        <authorList>
            <person name="Brown C.T."/>
            <person name="Hug L.A."/>
            <person name="Thomas B.C."/>
            <person name="Sharon I."/>
            <person name="Castelle C.J."/>
            <person name="Singh A."/>
            <person name="Wilkins M.J."/>
            <person name="Williams K.H."/>
            <person name="Banfield J.F."/>
        </authorList>
    </citation>
    <scope>NUCLEOTIDE SEQUENCE [LARGE SCALE GENOMIC DNA]</scope>
</reference>
<proteinExistence type="predicted"/>
<dbReference type="EMBL" id="LCPE01000044">
    <property type="protein sequence ID" value="KKU91334.1"/>
    <property type="molecule type" value="Genomic_DNA"/>
</dbReference>